<dbReference type="NCBIfam" id="TIGR00237">
    <property type="entry name" value="xseA"/>
    <property type="match status" value="1"/>
</dbReference>
<dbReference type="GO" id="GO:0009318">
    <property type="term" value="C:exodeoxyribonuclease VII complex"/>
    <property type="evidence" value="ECO:0007669"/>
    <property type="project" value="InterPro"/>
</dbReference>
<organism evidence="7">
    <name type="scientific">marine metagenome</name>
    <dbReference type="NCBI Taxonomy" id="408172"/>
    <lineage>
        <taxon>unclassified sequences</taxon>
        <taxon>metagenomes</taxon>
        <taxon>ecological metagenomes</taxon>
    </lineage>
</organism>
<keyword evidence="1" id="KW-0963">Cytoplasm</keyword>
<keyword evidence="2" id="KW-0540">Nuclease</keyword>
<keyword evidence="3" id="KW-0378">Hydrolase</keyword>
<evidence type="ECO:0000259" key="5">
    <source>
        <dbReference type="Pfam" id="PF02601"/>
    </source>
</evidence>
<evidence type="ECO:0000313" key="7">
    <source>
        <dbReference type="EMBL" id="SVB67250.1"/>
    </source>
</evidence>
<accession>A0A382FW76</accession>
<evidence type="ECO:0000259" key="6">
    <source>
        <dbReference type="Pfam" id="PF13742"/>
    </source>
</evidence>
<feature type="non-terminal residue" evidence="7">
    <location>
        <position position="204"/>
    </location>
</feature>
<dbReference type="Pfam" id="PF13742">
    <property type="entry name" value="tRNA_anti_2"/>
    <property type="match status" value="1"/>
</dbReference>
<dbReference type="EMBL" id="UINC01052198">
    <property type="protein sequence ID" value="SVB67250.1"/>
    <property type="molecule type" value="Genomic_DNA"/>
</dbReference>
<proteinExistence type="predicted"/>
<evidence type="ECO:0000256" key="1">
    <source>
        <dbReference type="ARBA" id="ARBA00022490"/>
    </source>
</evidence>
<sequence length="204" mass="22810">MSEIRSKHILPTPEDIYTITQLNREVSELLEEVFPIIWVEGEISNLAKPASGHLYFTLKDNNAQVRCAFFRNRHTNLRFDLNNGMKVLAKVNVSLYEGRGEYQLIIEQIEPAGAGALQIAFDALKQKLATEGLFDKEHKKVPPKYPKTIGIITSSTGAAIRDILSILKRRYPLGDLIIYPVPVQGDGAAAAIAKKIKIAEKRNE</sequence>
<name>A0A382FW76_9ZZZZ</name>
<dbReference type="Pfam" id="PF02601">
    <property type="entry name" value="Exonuc_VII_L"/>
    <property type="match status" value="1"/>
</dbReference>
<dbReference type="AlphaFoldDB" id="A0A382FW76"/>
<dbReference type="CDD" id="cd04489">
    <property type="entry name" value="ExoVII_LU_OBF"/>
    <property type="match status" value="1"/>
</dbReference>
<dbReference type="GO" id="GO:0008855">
    <property type="term" value="F:exodeoxyribonuclease VII activity"/>
    <property type="evidence" value="ECO:0007669"/>
    <property type="project" value="InterPro"/>
</dbReference>
<evidence type="ECO:0008006" key="8">
    <source>
        <dbReference type="Google" id="ProtNLM"/>
    </source>
</evidence>
<evidence type="ECO:0000256" key="4">
    <source>
        <dbReference type="ARBA" id="ARBA00022839"/>
    </source>
</evidence>
<evidence type="ECO:0000256" key="2">
    <source>
        <dbReference type="ARBA" id="ARBA00022722"/>
    </source>
</evidence>
<protein>
    <recommendedName>
        <fullName evidence="8">OB-fold nucleic acid binding domain-containing protein</fullName>
    </recommendedName>
</protein>
<reference evidence="7" key="1">
    <citation type="submission" date="2018-05" db="EMBL/GenBank/DDBJ databases">
        <authorList>
            <person name="Lanie J.A."/>
            <person name="Ng W.-L."/>
            <person name="Kazmierczak K.M."/>
            <person name="Andrzejewski T.M."/>
            <person name="Davidsen T.M."/>
            <person name="Wayne K.J."/>
            <person name="Tettelin H."/>
            <person name="Glass J.I."/>
            <person name="Rusch D."/>
            <person name="Podicherti R."/>
            <person name="Tsui H.-C.T."/>
            <person name="Winkler M.E."/>
        </authorList>
    </citation>
    <scope>NUCLEOTIDE SEQUENCE</scope>
</reference>
<dbReference type="GO" id="GO:0003676">
    <property type="term" value="F:nucleic acid binding"/>
    <property type="evidence" value="ECO:0007669"/>
    <property type="project" value="InterPro"/>
</dbReference>
<dbReference type="PANTHER" id="PTHR30008:SF0">
    <property type="entry name" value="EXODEOXYRIBONUCLEASE 7 LARGE SUBUNIT"/>
    <property type="match status" value="1"/>
</dbReference>
<feature type="domain" description="Exonuclease VII large subunit C-terminal" evidence="5">
    <location>
        <begin position="133"/>
        <end position="203"/>
    </location>
</feature>
<gene>
    <name evidence="7" type="ORF">METZ01_LOCUS220104</name>
</gene>
<dbReference type="PANTHER" id="PTHR30008">
    <property type="entry name" value="EXODEOXYRIBONUCLEASE 7 LARGE SUBUNIT"/>
    <property type="match status" value="1"/>
</dbReference>
<dbReference type="InterPro" id="IPR003753">
    <property type="entry name" value="Exonuc_VII_L"/>
</dbReference>
<dbReference type="InterPro" id="IPR025824">
    <property type="entry name" value="OB-fold_nuc-bd_dom"/>
</dbReference>
<keyword evidence="4" id="KW-0269">Exonuclease</keyword>
<feature type="domain" description="OB-fold nucleic acid binding" evidence="6">
    <location>
        <begin position="17"/>
        <end position="110"/>
    </location>
</feature>
<dbReference type="GO" id="GO:0006308">
    <property type="term" value="P:DNA catabolic process"/>
    <property type="evidence" value="ECO:0007669"/>
    <property type="project" value="InterPro"/>
</dbReference>
<evidence type="ECO:0000256" key="3">
    <source>
        <dbReference type="ARBA" id="ARBA00022801"/>
    </source>
</evidence>
<dbReference type="InterPro" id="IPR020579">
    <property type="entry name" value="Exonuc_VII_lsu_C"/>
</dbReference>